<sequence>MVLAREATDVRQEEIKQMETVTKTIQSSYEYLLAMANLFDDEKIKNMLSFEVMRKEREVQQKIRAIEMEQKLQLEGKVAMEARSIVQDFRKWQLQLKEAQEENSRIVLESAEMERYWNEKLARATQQRNKKIVSLVQLRKQIAERKIPFPPGIKVKACETKAMALPKKVEPLVLQPALDFINKYAEVNKVVDKAIAMDTSMDPPLRSILVLNRSMDSSNELDATANPNKQVHFAPSPSPSHASGIETVDLPTDMVDISDVTSESSQLEVENTPDTKNFPDKAVVEHVEILPTLSLEIPGCDNKNYDHVFQCNESMPEEDMDEDKNETETMNSMLLTILKMSCKTESNSNSNSYGDSGVTLISNSSRNSDITDKMSNVRSRIPANGKPKPPNQLQPQLQQQHQQEQQQQEQQQLQQPQQPPPVTPQKQAMSADERKATKKSLVIVVAIFVASLMTMFYVYAIFPELNASEKEHLKIPRDIQDAKMLAKVLDRYKDMYYFEVMFGVVVAYVFLQTFAIPGSLFLSILLGFLYKFPIALFLICFCSALGATLCYTLSNLVGRRLIRHFWPKKTSEWSRHVEEYRDSLFNYMLFLRMTPILPNWFINLASPVIGVPLHIFALGTFCGVAPPSVIAIQAGKTLQKMSSSSEAFSWTSMGVLTLCACASLLPGLLKNKFKKKKTA</sequence>
<evidence type="ECO:0000313" key="10">
    <source>
        <dbReference type="EMBL" id="TDG41181.1"/>
    </source>
</evidence>
<name>A0A484AZZ7_DRONA</name>
<feature type="domain" description="VTT" evidence="9">
    <location>
        <begin position="516"/>
        <end position="636"/>
    </location>
</feature>
<feature type="transmembrane region" description="Helical" evidence="8">
    <location>
        <begin position="532"/>
        <end position="553"/>
    </location>
</feature>
<evidence type="ECO:0000256" key="1">
    <source>
        <dbReference type="ARBA" id="ARBA00004141"/>
    </source>
</evidence>
<keyword evidence="2 8" id="KW-0812">Transmembrane</keyword>
<dbReference type="PANTHER" id="PTHR43220:SF18">
    <property type="entry name" value="TRANSMEMBRANE PROTEIN 41B"/>
    <property type="match status" value="1"/>
</dbReference>
<feature type="compositionally biased region" description="Low complexity" evidence="7">
    <location>
        <begin position="393"/>
        <end position="416"/>
    </location>
</feature>
<evidence type="ECO:0000256" key="6">
    <source>
        <dbReference type="SAM" id="Coils"/>
    </source>
</evidence>
<feature type="transmembrane region" description="Helical" evidence="8">
    <location>
        <begin position="600"/>
        <end position="627"/>
    </location>
</feature>
<evidence type="ECO:0000313" key="11">
    <source>
        <dbReference type="Proteomes" id="UP000295192"/>
    </source>
</evidence>
<evidence type="ECO:0000256" key="2">
    <source>
        <dbReference type="ARBA" id="ARBA00022692"/>
    </source>
</evidence>
<keyword evidence="3 8" id="KW-1133">Transmembrane helix</keyword>
<reference evidence="10 11" key="1">
    <citation type="journal article" date="2019" name="J. Hered.">
        <title>An Improved Genome Assembly for Drosophila navojoa, the Basal Species in the mojavensis Cluster.</title>
        <authorList>
            <person name="Vanderlinde T."/>
            <person name="Dupim E.G."/>
            <person name="Nazario-Yepiz N.O."/>
            <person name="Carvalho A.B."/>
        </authorList>
    </citation>
    <scope>NUCLEOTIDE SEQUENCE [LARGE SCALE GENOMIC DNA]</scope>
    <source>
        <strain evidence="10">Navoj_Jal97</strain>
        <tissue evidence="10">Whole organism</tissue>
    </source>
</reference>
<comment type="caution">
    <text evidence="10">The sequence shown here is derived from an EMBL/GenBank/DDBJ whole genome shotgun (WGS) entry which is preliminary data.</text>
</comment>
<dbReference type="AlphaFoldDB" id="A0A484AZZ7"/>
<evidence type="ECO:0000259" key="9">
    <source>
        <dbReference type="Pfam" id="PF09335"/>
    </source>
</evidence>
<keyword evidence="11" id="KW-1185">Reference proteome</keyword>
<evidence type="ECO:0000256" key="3">
    <source>
        <dbReference type="ARBA" id="ARBA00022989"/>
    </source>
</evidence>
<feature type="transmembrane region" description="Helical" evidence="8">
    <location>
        <begin position="647"/>
        <end position="669"/>
    </location>
</feature>
<keyword evidence="6" id="KW-0175">Coiled coil</keyword>
<evidence type="ECO:0000256" key="4">
    <source>
        <dbReference type="ARBA" id="ARBA00023136"/>
    </source>
</evidence>
<accession>A0A484AZZ7</accession>
<comment type="subcellular location">
    <subcellularLocation>
        <location evidence="1">Membrane</location>
        <topology evidence="1">Multi-pass membrane protein</topology>
    </subcellularLocation>
</comment>
<feature type="compositionally biased region" description="Polar residues" evidence="7">
    <location>
        <begin position="359"/>
        <end position="378"/>
    </location>
</feature>
<dbReference type="GO" id="GO:0005789">
    <property type="term" value="C:endoplasmic reticulum membrane"/>
    <property type="evidence" value="ECO:0007669"/>
    <property type="project" value="TreeGrafter"/>
</dbReference>
<dbReference type="InterPro" id="IPR032816">
    <property type="entry name" value="VTT_dom"/>
</dbReference>
<gene>
    <name evidence="10" type="ORF">AWZ03_012399</name>
</gene>
<proteinExistence type="inferred from homology"/>
<feature type="coiled-coil region" evidence="6">
    <location>
        <begin position="82"/>
        <end position="109"/>
    </location>
</feature>
<evidence type="ECO:0000256" key="8">
    <source>
        <dbReference type="SAM" id="Phobius"/>
    </source>
</evidence>
<dbReference type="GO" id="GO:0000045">
    <property type="term" value="P:autophagosome assembly"/>
    <property type="evidence" value="ECO:0007669"/>
    <property type="project" value="TreeGrafter"/>
</dbReference>
<feature type="transmembrane region" description="Helical" evidence="8">
    <location>
        <begin position="441"/>
        <end position="462"/>
    </location>
</feature>
<protein>
    <recommendedName>
        <fullName evidence="9">VTT domain-containing protein</fullName>
    </recommendedName>
</protein>
<evidence type="ECO:0000256" key="7">
    <source>
        <dbReference type="SAM" id="MobiDB-lite"/>
    </source>
</evidence>
<dbReference type="PANTHER" id="PTHR43220">
    <property type="match status" value="1"/>
</dbReference>
<dbReference type="InterPro" id="IPR045014">
    <property type="entry name" value="TM41A/B"/>
</dbReference>
<dbReference type="Proteomes" id="UP000295192">
    <property type="component" value="Unassembled WGS sequence"/>
</dbReference>
<feature type="region of interest" description="Disordered" evidence="7">
    <location>
        <begin position="344"/>
        <end position="433"/>
    </location>
</feature>
<dbReference type="Pfam" id="PF09335">
    <property type="entry name" value="VTT_dom"/>
    <property type="match status" value="1"/>
</dbReference>
<evidence type="ECO:0000256" key="5">
    <source>
        <dbReference type="ARBA" id="ARBA00025797"/>
    </source>
</evidence>
<dbReference type="OrthoDB" id="7871835at2759"/>
<feature type="transmembrane region" description="Helical" evidence="8">
    <location>
        <begin position="500"/>
        <end position="526"/>
    </location>
</feature>
<dbReference type="STRING" id="7232.A0A484AZZ7"/>
<organism evidence="10 11">
    <name type="scientific">Drosophila navojoa</name>
    <name type="common">Fruit fly</name>
    <dbReference type="NCBI Taxonomy" id="7232"/>
    <lineage>
        <taxon>Eukaryota</taxon>
        <taxon>Metazoa</taxon>
        <taxon>Ecdysozoa</taxon>
        <taxon>Arthropoda</taxon>
        <taxon>Hexapoda</taxon>
        <taxon>Insecta</taxon>
        <taxon>Pterygota</taxon>
        <taxon>Neoptera</taxon>
        <taxon>Endopterygota</taxon>
        <taxon>Diptera</taxon>
        <taxon>Brachycera</taxon>
        <taxon>Muscomorpha</taxon>
        <taxon>Ephydroidea</taxon>
        <taxon>Drosophilidae</taxon>
        <taxon>Drosophila</taxon>
    </lineage>
</organism>
<comment type="similarity">
    <text evidence="5">Belongs to the TMEM41 family.</text>
</comment>
<keyword evidence="4 8" id="KW-0472">Membrane</keyword>
<dbReference type="EMBL" id="LSRL02000398">
    <property type="protein sequence ID" value="TDG41181.1"/>
    <property type="molecule type" value="Genomic_DNA"/>
</dbReference>